<reference evidence="1" key="1">
    <citation type="submission" date="2017-07" db="EMBL/GenBank/DDBJ databases">
        <title>Taro Niue Genome Assembly and Annotation.</title>
        <authorList>
            <person name="Atibalentja N."/>
            <person name="Keating K."/>
            <person name="Fields C.J."/>
        </authorList>
    </citation>
    <scope>NUCLEOTIDE SEQUENCE</scope>
    <source>
        <strain evidence="1">Niue_2</strain>
        <tissue evidence="1">Leaf</tissue>
    </source>
</reference>
<sequence length="222" mass="24158">MANHKLGSGECTLLQRSDLADILGFFPSFLDSLEQFQGHFCKFPHNRDIFAVSAPLNGLSAIFRTAEGPPCASALFGNFSAISNPSGAFLHFSPQTGGISAIFCSSRSLHVISHKPGAFVQFSGQRGHFWNFPPTRGISVIFTLTGAFLQFSDYRGSFLQFFLKRGSTISAPSGGISTIFPQTRVYSQFSLTTGIFLKFSLLRDSLEVWEAPEPRGGRGESA</sequence>
<accession>A0A843WS53</accession>
<protein>
    <submittedName>
        <fullName evidence="1">Uncharacterized protein</fullName>
    </submittedName>
</protein>
<dbReference type="AlphaFoldDB" id="A0A843WS53"/>
<organism evidence="1 2">
    <name type="scientific">Colocasia esculenta</name>
    <name type="common">Wild taro</name>
    <name type="synonym">Arum esculentum</name>
    <dbReference type="NCBI Taxonomy" id="4460"/>
    <lineage>
        <taxon>Eukaryota</taxon>
        <taxon>Viridiplantae</taxon>
        <taxon>Streptophyta</taxon>
        <taxon>Embryophyta</taxon>
        <taxon>Tracheophyta</taxon>
        <taxon>Spermatophyta</taxon>
        <taxon>Magnoliopsida</taxon>
        <taxon>Liliopsida</taxon>
        <taxon>Araceae</taxon>
        <taxon>Aroideae</taxon>
        <taxon>Colocasieae</taxon>
        <taxon>Colocasia</taxon>
    </lineage>
</organism>
<evidence type="ECO:0000313" key="2">
    <source>
        <dbReference type="Proteomes" id="UP000652761"/>
    </source>
</evidence>
<comment type="caution">
    <text evidence="1">The sequence shown here is derived from an EMBL/GenBank/DDBJ whole genome shotgun (WGS) entry which is preliminary data.</text>
</comment>
<evidence type="ECO:0000313" key="1">
    <source>
        <dbReference type="EMBL" id="MQM07295.1"/>
    </source>
</evidence>
<proteinExistence type="predicted"/>
<name>A0A843WS53_COLES</name>
<dbReference type="EMBL" id="NMUH01003841">
    <property type="protein sequence ID" value="MQM07295.1"/>
    <property type="molecule type" value="Genomic_DNA"/>
</dbReference>
<gene>
    <name evidence="1" type="ORF">Taro_040132</name>
</gene>
<dbReference type="Proteomes" id="UP000652761">
    <property type="component" value="Unassembled WGS sequence"/>
</dbReference>
<keyword evidence="2" id="KW-1185">Reference proteome</keyword>